<organism evidence="3 4">
    <name type="scientific">Vespula squamosa</name>
    <name type="common">Southern yellow jacket</name>
    <name type="synonym">Wasp</name>
    <dbReference type="NCBI Taxonomy" id="30214"/>
    <lineage>
        <taxon>Eukaryota</taxon>
        <taxon>Metazoa</taxon>
        <taxon>Ecdysozoa</taxon>
        <taxon>Arthropoda</taxon>
        <taxon>Hexapoda</taxon>
        <taxon>Insecta</taxon>
        <taxon>Pterygota</taxon>
        <taxon>Neoptera</taxon>
        <taxon>Endopterygota</taxon>
        <taxon>Hymenoptera</taxon>
        <taxon>Apocrita</taxon>
        <taxon>Aculeata</taxon>
        <taxon>Vespoidea</taxon>
        <taxon>Vespidae</taxon>
        <taxon>Vespinae</taxon>
        <taxon>Vespula</taxon>
    </lineage>
</organism>
<keyword evidence="4" id="KW-1185">Reference proteome</keyword>
<evidence type="ECO:0000313" key="3">
    <source>
        <dbReference type="EMBL" id="KAL2737677.1"/>
    </source>
</evidence>
<feature type="region of interest" description="Disordered" evidence="1">
    <location>
        <begin position="84"/>
        <end position="104"/>
    </location>
</feature>
<keyword evidence="2" id="KW-0812">Transmembrane</keyword>
<accession>A0ABD2BY26</accession>
<keyword evidence="2" id="KW-1133">Transmembrane helix</keyword>
<reference evidence="3 4" key="1">
    <citation type="journal article" date="2024" name="Ann. Entomol. Soc. Am.">
        <title>Genomic analyses of the southern and eastern yellowjacket wasps (Hymenoptera: Vespidae) reveal evolutionary signatures of social life.</title>
        <authorList>
            <person name="Catto M.A."/>
            <person name="Caine P.B."/>
            <person name="Orr S.E."/>
            <person name="Hunt B.G."/>
            <person name="Goodisman M.A.D."/>
        </authorList>
    </citation>
    <scope>NUCLEOTIDE SEQUENCE [LARGE SCALE GENOMIC DNA]</scope>
    <source>
        <strain evidence="3">233</strain>
        <tissue evidence="3">Head and thorax</tissue>
    </source>
</reference>
<proteinExistence type="predicted"/>
<dbReference type="AlphaFoldDB" id="A0ABD2BY26"/>
<feature type="transmembrane region" description="Helical" evidence="2">
    <location>
        <begin position="66"/>
        <end position="86"/>
    </location>
</feature>
<name>A0ABD2BY26_VESSQ</name>
<sequence>MASSPSSIENQIDSFLEQFKRSASRAMEESHRSAYSNACGSSSISRSRSGNLDLELLEADRFSPTSAATVATVAAAAVSLAVAAAAEDSSSNRNKRHRKRGRERKIERDVRVIRRGGKMILRRKSVHSCNCPCHQHCSTRCADLRKRRRMV</sequence>
<dbReference type="EMBL" id="JAUDFV010000027">
    <property type="protein sequence ID" value="KAL2737677.1"/>
    <property type="molecule type" value="Genomic_DNA"/>
</dbReference>
<evidence type="ECO:0000256" key="2">
    <source>
        <dbReference type="SAM" id="Phobius"/>
    </source>
</evidence>
<feature type="compositionally biased region" description="Basic residues" evidence="1">
    <location>
        <begin position="93"/>
        <end position="103"/>
    </location>
</feature>
<protein>
    <submittedName>
        <fullName evidence="3">Guanine nucleotide exchange factor DBS-like isoform X1</fullName>
    </submittedName>
</protein>
<evidence type="ECO:0000313" key="4">
    <source>
        <dbReference type="Proteomes" id="UP001607302"/>
    </source>
</evidence>
<keyword evidence="2" id="KW-0472">Membrane</keyword>
<evidence type="ECO:0000256" key="1">
    <source>
        <dbReference type="SAM" id="MobiDB-lite"/>
    </source>
</evidence>
<gene>
    <name evidence="3" type="ORF">V1478_001763</name>
</gene>
<dbReference type="Proteomes" id="UP001607302">
    <property type="component" value="Unassembled WGS sequence"/>
</dbReference>
<comment type="caution">
    <text evidence="3">The sequence shown here is derived from an EMBL/GenBank/DDBJ whole genome shotgun (WGS) entry which is preliminary data.</text>
</comment>